<dbReference type="EMBL" id="CP042905">
    <property type="protein sequence ID" value="QEE17763.1"/>
    <property type="molecule type" value="Genomic_DNA"/>
</dbReference>
<organism evidence="1">
    <name type="scientific">Promethearchaeum syntrophicum</name>
    <dbReference type="NCBI Taxonomy" id="2594042"/>
    <lineage>
        <taxon>Archaea</taxon>
        <taxon>Promethearchaeati</taxon>
        <taxon>Promethearchaeota</taxon>
        <taxon>Promethearchaeia</taxon>
        <taxon>Promethearchaeales</taxon>
        <taxon>Promethearchaeaceae</taxon>
        <taxon>Promethearchaeum</taxon>
    </lineage>
</organism>
<sequence>MESEEKDYVNDFEADVYDLAETQENFDILMERMEIMDDYNTYQRIINDFAEFLPPDLRTTIIAKGKDAFGPEFIQNLDSYVEDLEVSQENCDLLLHRIKQRDDYSAYTRLVFEFDEFLTPEKRKKIIARAKEIFIAESTKDWE</sequence>
<proteinExistence type="predicted"/>
<evidence type="ECO:0000313" key="1">
    <source>
        <dbReference type="EMBL" id="QEE17763.1"/>
    </source>
</evidence>
<accession>A0A5B9DG52</accession>
<reference evidence="1" key="1">
    <citation type="journal article" date="2020" name="Nature">
        <title>Isolation of an archaeon at the prokaryote-eukaryote interface.</title>
        <authorList>
            <person name="Imachi H."/>
            <person name="Nobu M.K."/>
            <person name="Nakahara N."/>
            <person name="Morono Y."/>
            <person name="Ogawara M."/>
            <person name="Takaki Y."/>
            <person name="Takano Y."/>
            <person name="Uematsu K."/>
            <person name="Ikuta T."/>
            <person name="Ito M."/>
            <person name="Matsui Y."/>
            <person name="Miyazaki M."/>
            <person name="Murata K."/>
            <person name="Saito Y."/>
            <person name="Sakai S."/>
            <person name="Song C."/>
            <person name="Tasumi E."/>
            <person name="Yamanaka Y."/>
            <person name="Yamaguchi T."/>
            <person name="Kamagata Y."/>
            <person name="Tamaki H."/>
            <person name="Takai K."/>
        </authorList>
    </citation>
    <scope>NUCLEOTIDE SEQUENCE [LARGE SCALE GENOMIC DNA]</scope>
    <source>
        <strain evidence="1">MK-D1</strain>
    </source>
</reference>
<gene>
    <name evidence="1" type="ORF">DSAG12_03601</name>
</gene>
<protein>
    <submittedName>
        <fullName evidence="1">Uncharacterized protein</fullName>
    </submittedName>
</protein>
<dbReference type="AlphaFoldDB" id="A0A5B9DG52"/>
<name>A0A5B9DG52_9ARCH</name>